<evidence type="ECO:0000313" key="8">
    <source>
        <dbReference type="EMBL" id="OGE64109.1"/>
    </source>
</evidence>
<dbReference type="InterPro" id="IPR057268">
    <property type="entry name" value="Ribosomal_L18"/>
</dbReference>
<dbReference type="Pfam" id="PF00861">
    <property type="entry name" value="Ribosomal_L18p"/>
    <property type="match status" value="1"/>
</dbReference>
<sequence length="116" mass="13127">MQKETRLRKHMKIRKYLNGTSDRPRLSVFRSIQHISAQIIDDSKGKTLVFATDEKQKGTGGAKLTKKEKAYNVGKDLAEKALKLKIKMIVFDRGGFLYQGRVEELAKGAREGGLDF</sequence>
<keyword evidence="4 7" id="KW-0689">Ribosomal protein</keyword>
<evidence type="ECO:0000256" key="3">
    <source>
        <dbReference type="ARBA" id="ARBA00022884"/>
    </source>
</evidence>
<gene>
    <name evidence="7" type="primary">rplR</name>
    <name evidence="8" type="ORF">A3J13_02495</name>
</gene>
<name>A0A1F5MFI5_9BACT</name>
<dbReference type="FunFam" id="3.30.420.100:FF:000001">
    <property type="entry name" value="50S ribosomal protein L18"/>
    <property type="match status" value="1"/>
</dbReference>
<dbReference type="GO" id="GO:0022625">
    <property type="term" value="C:cytosolic large ribosomal subunit"/>
    <property type="evidence" value="ECO:0007669"/>
    <property type="project" value="TreeGrafter"/>
</dbReference>
<evidence type="ECO:0000256" key="5">
    <source>
        <dbReference type="ARBA" id="ARBA00023274"/>
    </source>
</evidence>
<dbReference type="InterPro" id="IPR005484">
    <property type="entry name" value="Ribosomal_uL18_bac/plant/anim"/>
</dbReference>
<dbReference type="NCBIfam" id="TIGR00060">
    <property type="entry name" value="L18_bact"/>
    <property type="match status" value="1"/>
</dbReference>
<dbReference type="AlphaFoldDB" id="A0A1F5MFI5"/>
<evidence type="ECO:0000256" key="2">
    <source>
        <dbReference type="ARBA" id="ARBA00022730"/>
    </source>
</evidence>
<dbReference type="CDD" id="cd00432">
    <property type="entry name" value="Ribosomal_L18_L5e"/>
    <property type="match status" value="1"/>
</dbReference>
<dbReference type="InterPro" id="IPR004389">
    <property type="entry name" value="Ribosomal_uL18_bac-type"/>
</dbReference>
<proteinExistence type="inferred from homology"/>
<dbReference type="PANTHER" id="PTHR12899:SF3">
    <property type="entry name" value="LARGE RIBOSOMAL SUBUNIT PROTEIN UL18M"/>
    <property type="match status" value="1"/>
</dbReference>
<keyword evidence="5 7" id="KW-0687">Ribonucleoprotein</keyword>
<comment type="similarity">
    <text evidence="1 7">Belongs to the universal ribosomal protein uL18 family.</text>
</comment>
<dbReference type="SUPFAM" id="SSF53137">
    <property type="entry name" value="Translational machinery components"/>
    <property type="match status" value="1"/>
</dbReference>
<evidence type="ECO:0000256" key="6">
    <source>
        <dbReference type="ARBA" id="ARBA00035197"/>
    </source>
</evidence>
<reference evidence="8 9" key="1">
    <citation type="journal article" date="2016" name="Nat. Commun.">
        <title>Thousands of microbial genomes shed light on interconnected biogeochemical processes in an aquifer system.</title>
        <authorList>
            <person name="Anantharaman K."/>
            <person name="Brown C.T."/>
            <person name="Hug L.A."/>
            <person name="Sharon I."/>
            <person name="Castelle C.J."/>
            <person name="Probst A.J."/>
            <person name="Thomas B.C."/>
            <person name="Singh A."/>
            <person name="Wilkins M.J."/>
            <person name="Karaoz U."/>
            <person name="Brodie E.L."/>
            <person name="Williams K.H."/>
            <person name="Hubbard S.S."/>
            <person name="Banfield J.F."/>
        </authorList>
    </citation>
    <scope>NUCLEOTIDE SEQUENCE [LARGE SCALE GENOMIC DNA]</scope>
</reference>
<dbReference type="GO" id="GO:0008097">
    <property type="term" value="F:5S rRNA binding"/>
    <property type="evidence" value="ECO:0007669"/>
    <property type="project" value="TreeGrafter"/>
</dbReference>
<dbReference type="HAMAP" id="MF_01337_B">
    <property type="entry name" value="Ribosomal_uL18_B"/>
    <property type="match status" value="1"/>
</dbReference>
<comment type="caution">
    <text evidence="8">The sequence shown here is derived from an EMBL/GenBank/DDBJ whole genome shotgun (WGS) entry which is preliminary data.</text>
</comment>
<evidence type="ECO:0000256" key="7">
    <source>
        <dbReference type="HAMAP-Rule" id="MF_01337"/>
    </source>
</evidence>
<dbReference type="Gene3D" id="3.30.420.100">
    <property type="match status" value="1"/>
</dbReference>
<organism evidence="8 9">
    <name type="scientific">Candidatus Daviesbacteria bacterium RIFCSPLOWO2_02_FULL_36_8</name>
    <dbReference type="NCBI Taxonomy" id="1797793"/>
    <lineage>
        <taxon>Bacteria</taxon>
        <taxon>Candidatus Daviesiibacteriota</taxon>
    </lineage>
</organism>
<evidence type="ECO:0000313" key="9">
    <source>
        <dbReference type="Proteomes" id="UP000183317"/>
    </source>
</evidence>
<dbReference type="EMBL" id="MFDU01000047">
    <property type="protein sequence ID" value="OGE64109.1"/>
    <property type="molecule type" value="Genomic_DNA"/>
</dbReference>
<dbReference type="PANTHER" id="PTHR12899">
    <property type="entry name" value="39S RIBOSOMAL PROTEIN L18, MITOCHONDRIAL"/>
    <property type="match status" value="1"/>
</dbReference>
<comment type="subunit">
    <text evidence="7">Part of the 50S ribosomal subunit; part of the 5S rRNA/L5/L18/L25 subcomplex. Contacts the 5S and 23S rRNAs.</text>
</comment>
<comment type="function">
    <text evidence="7">This is one of the proteins that bind and probably mediate the attachment of the 5S RNA into the large ribosomal subunit, where it forms part of the central protuberance.</text>
</comment>
<evidence type="ECO:0000256" key="1">
    <source>
        <dbReference type="ARBA" id="ARBA00007116"/>
    </source>
</evidence>
<keyword evidence="3 7" id="KW-0694">RNA-binding</keyword>
<accession>A0A1F5MFI5</accession>
<evidence type="ECO:0000256" key="4">
    <source>
        <dbReference type="ARBA" id="ARBA00022980"/>
    </source>
</evidence>
<dbReference type="Proteomes" id="UP000183317">
    <property type="component" value="Unassembled WGS sequence"/>
</dbReference>
<protein>
    <recommendedName>
        <fullName evidence="6 7">Large ribosomal subunit protein uL18</fullName>
    </recommendedName>
</protein>
<dbReference type="GO" id="GO:0006412">
    <property type="term" value="P:translation"/>
    <property type="evidence" value="ECO:0007669"/>
    <property type="project" value="UniProtKB-UniRule"/>
</dbReference>
<keyword evidence="2 7" id="KW-0699">rRNA-binding</keyword>
<dbReference type="GO" id="GO:0003735">
    <property type="term" value="F:structural constituent of ribosome"/>
    <property type="evidence" value="ECO:0007669"/>
    <property type="project" value="InterPro"/>
</dbReference>